<organism evidence="2 3">
    <name type="scientific">Proteus phage vB_PmiP_RS1pmA</name>
    <dbReference type="NCBI Taxonomy" id="2250312"/>
    <lineage>
        <taxon>Viruses</taxon>
        <taxon>Duplodnaviria</taxon>
        <taxon>Heunggongvirae</taxon>
        <taxon>Uroviricota</taxon>
        <taxon>Caudoviricetes</taxon>
        <taxon>Autographivirales</taxon>
        <taxon>Autoscriptoviridae</taxon>
        <taxon>Slopekvirinae</taxon>
        <taxon>Novosibovirus</taxon>
        <taxon>Novosibovirus RS1pmA</taxon>
    </lineage>
</organism>
<dbReference type="EMBL" id="MG575418">
    <property type="protein sequence ID" value="QDH85440.1"/>
    <property type="molecule type" value="Genomic_DNA"/>
</dbReference>
<feature type="transmembrane region" description="Helical" evidence="1">
    <location>
        <begin position="12"/>
        <end position="37"/>
    </location>
</feature>
<accession>A0A514CY40</accession>
<evidence type="ECO:0000313" key="3">
    <source>
        <dbReference type="Proteomes" id="UP000317418"/>
    </source>
</evidence>
<keyword evidence="3" id="KW-1185">Reference proteome</keyword>
<sequence>MIIQDMFKTIINILILTPMAVGALFTVLFILIMQGVFKYRDPKLEVMYNSIVDWLS</sequence>
<name>A0A514CY40_9CAUD</name>
<proteinExistence type="predicted"/>
<keyword evidence="1" id="KW-0472">Membrane</keyword>
<evidence type="ECO:0000313" key="2">
    <source>
        <dbReference type="EMBL" id="QDH85440.1"/>
    </source>
</evidence>
<protein>
    <submittedName>
        <fullName evidence="2">Uncharacterized protein</fullName>
    </submittedName>
</protein>
<keyword evidence="1" id="KW-0812">Transmembrane</keyword>
<keyword evidence="1" id="KW-1133">Transmembrane helix</keyword>
<reference evidence="2 3" key="1">
    <citation type="submission" date="2017-11" db="EMBL/GenBank/DDBJ databases">
        <title>Genomic and ecogenomic characterisation of Proteus mirabilis bacteriophage supports development of cocktails for phage therapy.</title>
        <authorList>
            <person name="Alves D.R."/>
            <person name="Nzakizwanayo J."/>
            <person name="Dedi C."/>
            <person name="Olympiou C."/>
            <person name="Hanin A."/>
            <person name="Kot W."/>
            <person name="Hansen L."/>
            <person name="Gahan C."/>
            <person name="Schellenberge P."/>
            <person name="Ogilvie L.A."/>
            <person name="Jones B.V."/>
        </authorList>
    </citation>
    <scope>NUCLEOTIDE SEQUENCE [LARGE SCALE GENOMIC DNA]</scope>
</reference>
<evidence type="ECO:0000256" key="1">
    <source>
        <dbReference type="SAM" id="Phobius"/>
    </source>
</evidence>
<dbReference type="Proteomes" id="UP000317418">
    <property type="component" value="Segment"/>
</dbReference>